<dbReference type="OrthoDB" id="9797223at2"/>
<feature type="domain" description="HTH deoR-type" evidence="4">
    <location>
        <begin position="3"/>
        <end position="58"/>
    </location>
</feature>
<dbReference type="Gene3D" id="3.40.50.1360">
    <property type="match status" value="1"/>
</dbReference>
<dbReference type="InterPro" id="IPR050313">
    <property type="entry name" value="Carb_Metab_HTH_regulators"/>
</dbReference>
<dbReference type="AlphaFoldDB" id="A0A174ZEU5"/>
<proteinExistence type="predicted"/>
<sequence>MLTEQRYQIILDLLKEKKSVTATELKEILDTSESTVRRDITALHKAGKLIKVFGGAVALEDEGTVSAYGPTVEQKSELYVEEKRKIAQYAAELIEEEDFIYLDAGTTTGYMIDALGHTNAVFVTNAVSHAQRLAAKGIKVFLIGGELKNSTEAVIGAQAMKNLQEYHFTKGFFGANGITKAEGFTTPDANEALVKQTAIERCRNRFVLADHSKFGSISSVTFSAFANAKILTDCCPADYQEMDCVIGVEESSLI</sequence>
<dbReference type="PROSITE" id="PS00894">
    <property type="entry name" value="HTH_DEOR_1"/>
    <property type="match status" value="1"/>
</dbReference>
<dbReference type="Pfam" id="PF08220">
    <property type="entry name" value="HTH_DeoR"/>
    <property type="match status" value="1"/>
</dbReference>
<gene>
    <name evidence="5" type="primary">glcR</name>
    <name evidence="5" type="ORF">ERS852502_00530</name>
</gene>
<dbReference type="Pfam" id="PF00455">
    <property type="entry name" value="DeoRC"/>
    <property type="match status" value="1"/>
</dbReference>
<dbReference type="SUPFAM" id="SSF100950">
    <property type="entry name" value="NagB/RpiA/CoA transferase-like"/>
    <property type="match status" value="1"/>
</dbReference>
<dbReference type="InterPro" id="IPR014036">
    <property type="entry name" value="DeoR-like_C"/>
</dbReference>
<dbReference type="SMART" id="SM01134">
    <property type="entry name" value="DeoRC"/>
    <property type="match status" value="1"/>
</dbReference>
<dbReference type="InterPro" id="IPR037171">
    <property type="entry name" value="NagB/RpiA_transferase-like"/>
</dbReference>
<evidence type="ECO:0000259" key="4">
    <source>
        <dbReference type="PROSITE" id="PS51000"/>
    </source>
</evidence>
<evidence type="ECO:0000256" key="1">
    <source>
        <dbReference type="ARBA" id="ARBA00023015"/>
    </source>
</evidence>
<evidence type="ECO:0000256" key="3">
    <source>
        <dbReference type="ARBA" id="ARBA00023163"/>
    </source>
</evidence>
<dbReference type="InterPro" id="IPR001034">
    <property type="entry name" value="DeoR_HTH"/>
</dbReference>
<accession>A0A174ZEU5</accession>
<keyword evidence="2" id="KW-0238">DNA-binding</keyword>
<organism evidence="5 6">
    <name type="scientific">[Ruminococcus] torques</name>
    <dbReference type="NCBI Taxonomy" id="33039"/>
    <lineage>
        <taxon>Bacteria</taxon>
        <taxon>Bacillati</taxon>
        <taxon>Bacillota</taxon>
        <taxon>Clostridia</taxon>
        <taxon>Lachnospirales</taxon>
        <taxon>Lachnospiraceae</taxon>
        <taxon>Mediterraneibacter</taxon>
    </lineage>
</organism>
<evidence type="ECO:0000313" key="5">
    <source>
        <dbReference type="EMBL" id="CUQ82511.1"/>
    </source>
</evidence>
<dbReference type="SMART" id="SM00420">
    <property type="entry name" value="HTH_DEOR"/>
    <property type="match status" value="1"/>
</dbReference>
<dbReference type="PANTHER" id="PTHR30363">
    <property type="entry name" value="HTH-TYPE TRANSCRIPTIONAL REGULATOR SRLR-RELATED"/>
    <property type="match status" value="1"/>
</dbReference>
<dbReference type="PANTHER" id="PTHR30363:SF56">
    <property type="entry name" value="TRANSCRIPTIONAL REGULATOR, DEOR FAMILY"/>
    <property type="match status" value="1"/>
</dbReference>
<dbReference type="InterPro" id="IPR018356">
    <property type="entry name" value="Tscrpt_reg_HTH_DeoR_CS"/>
</dbReference>
<dbReference type="EMBL" id="CZBX01000002">
    <property type="protein sequence ID" value="CUQ82511.1"/>
    <property type="molecule type" value="Genomic_DNA"/>
</dbReference>
<dbReference type="InterPro" id="IPR036388">
    <property type="entry name" value="WH-like_DNA-bd_sf"/>
</dbReference>
<dbReference type="Proteomes" id="UP000078383">
    <property type="component" value="Unassembled WGS sequence"/>
</dbReference>
<dbReference type="Gene3D" id="1.10.10.10">
    <property type="entry name" value="Winged helix-like DNA-binding domain superfamily/Winged helix DNA-binding domain"/>
    <property type="match status" value="1"/>
</dbReference>
<dbReference type="InterPro" id="IPR036390">
    <property type="entry name" value="WH_DNA-bd_sf"/>
</dbReference>
<dbReference type="SUPFAM" id="SSF46785">
    <property type="entry name" value="Winged helix' DNA-binding domain"/>
    <property type="match status" value="1"/>
</dbReference>
<protein>
    <submittedName>
        <fullName evidence="5">HTH-type transcriptional repressor glcR</fullName>
    </submittedName>
</protein>
<dbReference type="PRINTS" id="PR00037">
    <property type="entry name" value="HTHLACR"/>
</dbReference>
<keyword evidence="1" id="KW-0805">Transcription regulation</keyword>
<reference evidence="5 6" key="1">
    <citation type="submission" date="2015-09" db="EMBL/GenBank/DDBJ databases">
        <authorList>
            <consortium name="Pathogen Informatics"/>
        </authorList>
    </citation>
    <scope>NUCLEOTIDE SEQUENCE [LARGE SCALE GENOMIC DNA]</scope>
    <source>
        <strain evidence="5 6">2789STDY5834889</strain>
    </source>
</reference>
<evidence type="ECO:0000256" key="2">
    <source>
        <dbReference type="ARBA" id="ARBA00023125"/>
    </source>
</evidence>
<keyword evidence="3" id="KW-0804">Transcription</keyword>
<dbReference type="GO" id="GO:0003677">
    <property type="term" value="F:DNA binding"/>
    <property type="evidence" value="ECO:0007669"/>
    <property type="project" value="UniProtKB-KW"/>
</dbReference>
<dbReference type="GO" id="GO:0003700">
    <property type="term" value="F:DNA-binding transcription factor activity"/>
    <property type="evidence" value="ECO:0007669"/>
    <property type="project" value="InterPro"/>
</dbReference>
<dbReference type="PROSITE" id="PS51000">
    <property type="entry name" value="HTH_DEOR_2"/>
    <property type="match status" value="1"/>
</dbReference>
<dbReference type="RefSeq" id="WP_055170960.1">
    <property type="nucleotide sequence ID" value="NZ_CZBX01000002.1"/>
</dbReference>
<name>A0A174ZEU5_9FIRM</name>
<evidence type="ECO:0000313" key="6">
    <source>
        <dbReference type="Proteomes" id="UP000078383"/>
    </source>
</evidence>